<evidence type="ECO:0000256" key="1">
    <source>
        <dbReference type="SAM" id="MobiDB-lite"/>
    </source>
</evidence>
<accession>A0A6L2LSQ0</accession>
<proteinExistence type="predicted"/>
<reference evidence="2" key="1">
    <citation type="journal article" date="2019" name="Sci. Rep.">
        <title>Draft genome of Tanacetum cinerariifolium, the natural source of mosquito coil.</title>
        <authorList>
            <person name="Yamashiro T."/>
            <person name="Shiraishi A."/>
            <person name="Satake H."/>
            <person name="Nakayama K."/>
        </authorList>
    </citation>
    <scope>NUCLEOTIDE SEQUENCE</scope>
</reference>
<name>A0A6L2LSQ0_TANCI</name>
<gene>
    <name evidence="2" type="ORF">Tci_036814</name>
</gene>
<organism evidence="2">
    <name type="scientific">Tanacetum cinerariifolium</name>
    <name type="common">Dalmatian daisy</name>
    <name type="synonym">Chrysanthemum cinerariifolium</name>
    <dbReference type="NCBI Taxonomy" id="118510"/>
    <lineage>
        <taxon>Eukaryota</taxon>
        <taxon>Viridiplantae</taxon>
        <taxon>Streptophyta</taxon>
        <taxon>Embryophyta</taxon>
        <taxon>Tracheophyta</taxon>
        <taxon>Spermatophyta</taxon>
        <taxon>Magnoliopsida</taxon>
        <taxon>eudicotyledons</taxon>
        <taxon>Gunneridae</taxon>
        <taxon>Pentapetalae</taxon>
        <taxon>asterids</taxon>
        <taxon>campanulids</taxon>
        <taxon>Asterales</taxon>
        <taxon>Asteraceae</taxon>
        <taxon>Asteroideae</taxon>
        <taxon>Anthemideae</taxon>
        <taxon>Anthemidinae</taxon>
        <taxon>Tanacetum</taxon>
    </lineage>
</organism>
<feature type="region of interest" description="Disordered" evidence="1">
    <location>
        <begin position="1"/>
        <end position="25"/>
    </location>
</feature>
<evidence type="ECO:0000313" key="2">
    <source>
        <dbReference type="EMBL" id="GEU64836.1"/>
    </source>
</evidence>
<comment type="caution">
    <text evidence="2">The sequence shown here is derived from an EMBL/GenBank/DDBJ whole genome shotgun (WGS) entry which is preliminary data.</text>
</comment>
<dbReference type="AlphaFoldDB" id="A0A6L2LSQ0"/>
<sequence>MPEKKVEDERSIGRKEYTPLPRHRPRKEQMLLSAKDEVGVNFDAEENDFMLMYAYDDDRLEELNASVIMMARIQPSDDMSDVERTYDSEHISEVNASQIDMINGLLSRSDHEHKNHEKLKIVIHTSVVDQIDSNIIFDNPYVDHNSR</sequence>
<protein>
    <submittedName>
        <fullName evidence="2">Uncharacterized protein</fullName>
    </submittedName>
</protein>
<dbReference type="EMBL" id="BKCJ010005087">
    <property type="protein sequence ID" value="GEU64836.1"/>
    <property type="molecule type" value="Genomic_DNA"/>
</dbReference>
<feature type="compositionally biased region" description="Basic and acidic residues" evidence="1">
    <location>
        <begin position="1"/>
        <end position="17"/>
    </location>
</feature>